<feature type="compositionally biased region" description="Low complexity" evidence="1">
    <location>
        <begin position="109"/>
        <end position="118"/>
    </location>
</feature>
<sequence length="207" mass="22181">PYLRTIPPAEAAGQAARTVPGGAAEQSDGEAATAVPSAPLFPFQRGSRRSRAREPRSSPARHLLPPLRKRPPPPRAARPGPRLRAAGPARLTGRRQPSPRPPRPPPSWRGPGSLFPAARARRSRAPAVRAPARRGIARLGAQVEPPDPCRGWGEKARRVSGLRESDRPGAAGHRGGRKGDESQTQSCFPAGLETVHWVFSSPLARRV</sequence>
<feature type="compositionally biased region" description="Low complexity" evidence="1">
    <location>
        <begin position="77"/>
        <end position="96"/>
    </location>
</feature>
<feature type="compositionally biased region" description="Pro residues" evidence="1">
    <location>
        <begin position="98"/>
        <end position="108"/>
    </location>
</feature>
<dbReference type="KEGG" id="dord:106002893"/>
<reference evidence="3" key="1">
    <citation type="submission" date="2025-08" db="UniProtKB">
        <authorList>
            <consortium name="RefSeq"/>
        </authorList>
    </citation>
    <scope>IDENTIFICATION</scope>
    <source>
        <tissue evidence="3">Kidney</tissue>
    </source>
</reference>
<organism evidence="2 3">
    <name type="scientific">Dipodomys ordii</name>
    <name type="common">Ord's kangaroo rat</name>
    <dbReference type="NCBI Taxonomy" id="10020"/>
    <lineage>
        <taxon>Eukaryota</taxon>
        <taxon>Metazoa</taxon>
        <taxon>Chordata</taxon>
        <taxon>Craniata</taxon>
        <taxon>Vertebrata</taxon>
        <taxon>Euteleostomi</taxon>
        <taxon>Mammalia</taxon>
        <taxon>Eutheria</taxon>
        <taxon>Euarchontoglires</taxon>
        <taxon>Glires</taxon>
        <taxon>Rodentia</taxon>
        <taxon>Castorimorpha</taxon>
        <taxon>Heteromyidae</taxon>
        <taxon>Dipodomyinae</taxon>
        <taxon>Dipodomys</taxon>
    </lineage>
</organism>
<feature type="compositionally biased region" description="Low complexity" evidence="1">
    <location>
        <begin position="57"/>
        <end position="66"/>
    </location>
</feature>
<dbReference type="AlphaFoldDB" id="A0A1S3GYR9"/>
<evidence type="ECO:0000313" key="3">
    <source>
        <dbReference type="RefSeq" id="XP_012893097.1"/>
    </source>
</evidence>
<dbReference type="GeneID" id="106002893"/>
<dbReference type="RefSeq" id="XP_012893097.1">
    <property type="nucleotide sequence ID" value="XM_013037643.1"/>
</dbReference>
<proteinExistence type="predicted"/>
<gene>
    <name evidence="3" type="primary">LOC106002893</name>
</gene>
<feature type="non-terminal residue" evidence="3">
    <location>
        <position position="1"/>
    </location>
</feature>
<dbReference type="Proteomes" id="UP000081671">
    <property type="component" value="Unplaced"/>
</dbReference>
<evidence type="ECO:0000256" key="1">
    <source>
        <dbReference type="SAM" id="MobiDB-lite"/>
    </source>
</evidence>
<feature type="compositionally biased region" description="Basic and acidic residues" evidence="1">
    <location>
        <begin position="152"/>
        <end position="167"/>
    </location>
</feature>
<dbReference type="InParanoid" id="A0A1S3GYR9"/>
<accession>A0A1S3GYR9</accession>
<keyword evidence="2" id="KW-1185">Reference proteome</keyword>
<evidence type="ECO:0000313" key="2">
    <source>
        <dbReference type="Proteomes" id="UP000081671"/>
    </source>
</evidence>
<feature type="region of interest" description="Disordered" evidence="1">
    <location>
        <begin position="1"/>
        <end position="189"/>
    </location>
</feature>
<name>A0A1S3GYR9_DIPOR</name>
<protein>
    <submittedName>
        <fullName evidence="3">Uncharacterized protein LOC106002893</fullName>
    </submittedName>
</protein>